<evidence type="ECO:0000313" key="2">
    <source>
        <dbReference type="EMBL" id="MBZ2208234.1"/>
    </source>
</evidence>
<name>A0ABS7SQ95_9BURK</name>
<dbReference type="Gene3D" id="1.10.3130.20">
    <property type="entry name" value="Phycobilisome linker domain"/>
    <property type="match status" value="1"/>
</dbReference>
<accession>A0ABS7SQ95</accession>
<feature type="domain" description="DUF4214" evidence="1">
    <location>
        <begin position="167"/>
        <end position="235"/>
    </location>
</feature>
<dbReference type="Proteomes" id="UP000809349">
    <property type="component" value="Unassembled WGS sequence"/>
</dbReference>
<gene>
    <name evidence="2" type="ORF">I4X03_013285</name>
</gene>
<organism evidence="2 3">
    <name type="scientific">Massilia soli</name>
    <dbReference type="NCBI Taxonomy" id="2792854"/>
    <lineage>
        <taxon>Bacteria</taxon>
        <taxon>Pseudomonadati</taxon>
        <taxon>Pseudomonadota</taxon>
        <taxon>Betaproteobacteria</taxon>
        <taxon>Burkholderiales</taxon>
        <taxon>Oxalobacteraceae</taxon>
        <taxon>Telluria group</taxon>
        <taxon>Massilia</taxon>
    </lineage>
</organism>
<dbReference type="EMBL" id="JAFBIL020000005">
    <property type="protein sequence ID" value="MBZ2208234.1"/>
    <property type="molecule type" value="Genomic_DNA"/>
</dbReference>
<evidence type="ECO:0000313" key="3">
    <source>
        <dbReference type="Proteomes" id="UP000809349"/>
    </source>
</evidence>
<dbReference type="Pfam" id="PF13946">
    <property type="entry name" value="DUF4214"/>
    <property type="match status" value="1"/>
</dbReference>
<dbReference type="RefSeq" id="WP_223468726.1">
    <property type="nucleotide sequence ID" value="NZ_JAFBIL020000005.1"/>
</dbReference>
<reference evidence="2 3" key="2">
    <citation type="submission" date="2021-08" db="EMBL/GenBank/DDBJ databases">
        <title>Massilia sp. R798.</title>
        <authorList>
            <person name="Baek J.H."/>
            <person name="Jung H.S."/>
            <person name="Kim K.R."/>
            <person name="Jeon C.O."/>
        </authorList>
    </citation>
    <scope>NUCLEOTIDE SEQUENCE [LARGE SCALE GENOMIC DNA]</scope>
    <source>
        <strain evidence="2 3">R798</strain>
    </source>
</reference>
<evidence type="ECO:0000259" key="1">
    <source>
        <dbReference type="Pfam" id="PF13946"/>
    </source>
</evidence>
<dbReference type="InterPro" id="IPR025282">
    <property type="entry name" value="DUF4214"/>
</dbReference>
<comment type="caution">
    <text evidence="2">The sequence shown here is derived from an EMBL/GenBank/DDBJ whole genome shotgun (WGS) entry which is preliminary data.</text>
</comment>
<keyword evidence="3" id="KW-1185">Reference proteome</keyword>
<sequence length="251" mass="27148">MQVDNQLLYHLYDVFLQPDTYTLSLPRFALTDLAGNPYQGIESMSFTTVLPVTARSAGNDLFLGGEGRTLDGGAGIDSVLYGGRTRAELITRDGANATVTSASGGVDTLVDVERLLLDYKGYALDIDGNGGQAYRLYQAAFHRVPDFAGVGYWISRLDEGMPLQDVAAQFVASGEFKSLYGAAPTDAAYIDLLYQNVLGRSPDTPGCSYWEKVLQSGYPREGVLLQFSESAENKAALIGVIGNGFEYTVYE</sequence>
<proteinExistence type="predicted"/>
<dbReference type="InterPro" id="IPR038255">
    <property type="entry name" value="PBS_linker_sf"/>
</dbReference>
<reference evidence="2 3" key="1">
    <citation type="submission" date="2021-01" db="EMBL/GenBank/DDBJ databases">
        <authorList>
            <person name="Ruan W."/>
            <person name="Khan S.A."/>
            <person name="Jeon C.O."/>
        </authorList>
    </citation>
    <scope>NUCLEOTIDE SEQUENCE [LARGE SCALE GENOMIC DNA]</scope>
    <source>
        <strain evidence="2 3">R798</strain>
    </source>
</reference>
<protein>
    <submittedName>
        <fullName evidence="2">DUF4214 domain-containing protein</fullName>
    </submittedName>
</protein>